<keyword evidence="1" id="KW-0732">Signal</keyword>
<reference evidence="2 3" key="1">
    <citation type="journal article" date="2013" name="Genome Biol.">
        <title>Draft genome of the mountain pine beetle, Dendroctonus ponderosae Hopkins, a major forest pest.</title>
        <authorList>
            <person name="Keeling C.I."/>
            <person name="Yuen M.M."/>
            <person name="Liao N.Y."/>
            <person name="Docking T.R."/>
            <person name="Chan S.K."/>
            <person name="Taylor G.A."/>
            <person name="Palmquist D.L."/>
            <person name="Jackman S.D."/>
            <person name="Nguyen A."/>
            <person name="Li M."/>
            <person name="Henderson H."/>
            <person name="Janes J.K."/>
            <person name="Zhao Y."/>
            <person name="Pandoh P."/>
            <person name="Moore R."/>
            <person name="Sperling F.A."/>
            <person name="Huber D.P."/>
            <person name="Birol I."/>
            <person name="Jones S.J."/>
            <person name="Bohlmann J."/>
        </authorList>
    </citation>
    <scope>NUCLEOTIDE SEQUENCE</scope>
</reference>
<gene>
    <name evidence="2" type="ORF">D910_12358</name>
</gene>
<evidence type="ECO:0000256" key="1">
    <source>
        <dbReference type="SAM" id="SignalP"/>
    </source>
</evidence>
<protein>
    <submittedName>
        <fullName evidence="2">Uncharacterized protein</fullName>
    </submittedName>
</protein>
<dbReference type="EMBL" id="KB632405">
    <property type="protein sequence ID" value="ERL95088.1"/>
    <property type="molecule type" value="Genomic_DNA"/>
</dbReference>
<name>U4URE9_DENPD</name>
<feature type="chain" id="PRO_5004656417" evidence="1">
    <location>
        <begin position="23"/>
        <end position="75"/>
    </location>
</feature>
<dbReference type="Proteomes" id="UP000030742">
    <property type="component" value="Unassembled WGS sequence"/>
</dbReference>
<evidence type="ECO:0000313" key="3">
    <source>
        <dbReference type="Proteomes" id="UP000030742"/>
    </source>
</evidence>
<organism evidence="2 3">
    <name type="scientific">Dendroctonus ponderosae</name>
    <name type="common">Mountain pine beetle</name>
    <dbReference type="NCBI Taxonomy" id="77166"/>
    <lineage>
        <taxon>Eukaryota</taxon>
        <taxon>Metazoa</taxon>
        <taxon>Ecdysozoa</taxon>
        <taxon>Arthropoda</taxon>
        <taxon>Hexapoda</taxon>
        <taxon>Insecta</taxon>
        <taxon>Pterygota</taxon>
        <taxon>Neoptera</taxon>
        <taxon>Endopterygota</taxon>
        <taxon>Coleoptera</taxon>
        <taxon>Polyphaga</taxon>
        <taxon>Cucujiformia</taxon>
        <taxon>Curculionidae</taxon>
        <taxon>Scolytinae</taxon>
        <taxon>Dendroctonus</taxon>
    </lineage>
</organism>
<feature type="signal peptide" evidence="1">
    <location>
        <begin position="1"/>
        <end position="22"/>
    </location>
</feature>
<sequence length="75" mass="8570">MSFASFLKVFLLFLLFVQISLSTNSGELSVAKPRWYYLRCVECYRPDAKGEACVKIPGCIKNSSFFQKLMASGWF</sequence>
<proteinExistence type="predicted"/>
<dbReference type="AlphaFoldDB" id="U4URE9"/>
<accession>U4URE9</accession>
<evidence type="ECO:0000313" key="2">
    <source>
        <dbReference type="EMBL" id="ERL95088.1"/>
    </source>
</evidence>